<proteinExistence type="predicted"/>
<evidence type="ECO:0000313" key="2">
    <source>
        <dbReference type="EMBL" id="PFX20827.1"/>
    </source>
</evidence>
<dbReference type="InterPro" id="IPR056255">
    <property type="entry name" value="CILP-1/2_dom"/>
</dbReference>
<dbReference type="PROSITE" id="PS50835">
    <property type="entry name" value="IG_LIKE"/>
    <property type="match status" value="1"/>
</dbReference>
<organism evidence="2 3">
    <name type="scientific">Stylophora pistillata</name>
    <name type="common">Smooth cauliflower coral</name>
    <dbReference type="NCBI Taxonomy" id="50429"/>
    <lineage>
        <taxon>Eukaryota</taxon>
        <taxon>Metazoa</taxon>
        <taxon>Cnidaria</taxon>
        <taxon>Anthozoa</taxon>
        <taxon>Hexacorallia</taxon>
        <taxon>Scleractinia</taxon>
        <taxon>Astrocoeniina</taxon>
        <taxon>Pocilloporidae</taxon>
        <taxon>Stylophora</taxon>
    </lineage>
</organism>
<accession>A0A2B4RWV8</accession>
<dbReference type="EMBL" id="LSMT01000301">
    <property type="protein sequence ID" value="PFX20827.1"/>
    <property type="molecule type" value="Genomic_DNA"/>
</dbReference>
<evidence type="ECO:0000313" key="3">
    <source>
        <dbReference type="Proteomes" id="UP000225706"/>
    </source>
</evidence>
<comment type="caution">
    <text evidence="2">The sequence shown here is derived from an EMBL/GenBank/DDBJ whole genome shotgun (WGS) entry which is preliminary data.</text>
</comment>
<dbReference type="Pfam" id="PF23708">
    <property type="entry name" value="CILP_5th"/>
    <property type="match status" value="1"/>
</dbReference>
<protein>
    <submittedName>
        <fullName evidence="2">Cartilage intermediate layer protein 1</fullName>
    </submittedName>
</protein>
<dbReference type="Pfam" id="PF00090">
    <property type="entry name" value="TSP_1"/>
    <property type="match status" value="1"/>
</dbReference>
<dbReference type="InterPro" id="IPR008969">
    <property type="entry name" value="CarboxyPept-like_regulatory"/>
</dbReference>
<sequence length="1314" mass="145710">MCRKYGIECTDKWYDDHQPLPLAENGEVRINWDMTIYTDKVQRHNRPDITLIHKDTQKWTLIDMAGPADQNITRTEEEKVEKYEELAYEIRSIHGASKVTIIPIVIGALGSISKRSKAWFCKLAATTKPSLIATSADYQQGKTFSLPNAATLSTNAVKASDSAIMPSSWSSITSESSKATHMSIIANLVLNTESKWSRWSSWNDCSKTCGIGSRYRNRTCLAINPRSVFAPITCAGKPDQIKPCAEWSCPDCSRNCTIGTLNTACDACTCDHHVLTGRVLTVNDAPLSEVNISLAETPYRILAQTNVSGYFTAPGVCADVQELLVTKIGFVPVTQRANVLTSTTATIIAKMEFAVPPFVTVHPESKIRMPGQSVTFCCEGQGNPPPEIEWLKENNIIDKEIFSYNNNLEIVADHGLNGSYRCRAVNNFGSEFSDTATLTIVGLDVDSCPSAPKSKIVTLPEGCVENATGGNLLDVGECEPVACLKNDSLFNSSCQDPTFCCGPGDTISVLVDCRGILSFDISKVISCSCGSCSQTATNLQGIVVGGPEEEPMRYGDVIYDNKIVTYTDEDGKFSFEIPRKVNRVAVTFKDSYYKEFEERTKVFLFNEGSTGFYKITLKRTPSPVSFNASEPLEIPLRNDPNIESFADLELPEESFLSEDGSLFQGNAKAIVSVTDSRNLSDVISAPGDFTTTDEEGEEEILETFGMMKMKFEDDNGKQLALSKPMKVYLDPERLNISVPNGPSVPMKLYWLDKKTQRWREAGDFKIEDGNKRRRKRSNRVFFVGTITPVLAQATDLNFDWPHVRVGLRVTTDPPRAGVIVRVIRKEEGAYRGFTEKTTTSSGSTCIPIWRNKQCVLQAESGGRYLMPVQSSVNNLPNYTEARVGQKTDENTRATIWWISFKSILYENSVERTPMYKVNVSTEQNACQSPQYLEGSSQFTFRDAATSTDNSSILDTTKSWIPGGCYIKVKIYGENAIFAAESYQENKLNEKGRSGLHLLMSRNISAGDTKIACLQISCPSKNQFTYVKIAPLTQTCIFRNVHEGLKYVQYPECPKDFTRPVCAAPPPARQGQAKWVWIPVSGNGQTIYKIFRGEGRLGKYGEARCLEGQQSVQHSKANTITDGGEALEYDCRLNDDGFKSTVRAYNWPSNGDKCFVKIKVTGRRAMFRAESYAPNKRDLYGNSTDVTRPTLQYGEPDVSVACLEFRCSDVLSNGSLINNTYIVVRPISNDCKFVKLGRKFNFYQSQCPYSMPPQQGEVRSLCDVPIPYGSDPSPGLYNNRILSTPESSCRVGYLGSGITPSGTYSKGYALHFQCS</sequence>
<dbReference type="SUPFAM" id="SSF82895">
    <property type="entry name" value="TSP-1 type 1 repeat"/>
    <property type="match status" value="1"/>
</dbReference>
<reference evidence="3" key="1">
    <citation type="journal article" date="2017" name="bioRxiv">
        <title>Comparative analysis of the genomes of Stylophora pistillata and Acropora digitifera provides evidence for extensive differences between species of corals.</title>
        <authorList>
            <person name="Voolstra C.R."/>
            <person name="Li Y."/>
            <person name="Liew Y.J."/>
            <person name="Baumgarten S."/>
            <person name="Zoccola D."/>
            <person name="Flot J.-F."/>
            <person name="Tambutte S."/>
            <person name="Allemand D."/>
            <person name="Aranda M."/>
        </authorList>
    </citation>
    <scope>NUCLEOTIDE SEQUENCE [LARGE SCALE GENOMIC DNA]</scope>
</reference>
<dbReference type="OrthoDB" id="9980629at2759"/>
<dbReference type="Pfam" id="PF23591">
    <property type="entry name" value="CILP"/>
    <property type="match status" value="1"/>
</dbReference>
<dbReference type="Gene3D" id="2.20.100.10">
    <property type="entry name" value="Thrombospondin type-1 (TSP1) repeat"/>
    <property type="match status" value="1"/>
</dbReference>
<dbReference type="SUPFAM" id="SSF48726">
    <property type="entry name" value="Immunoglobulin"/>
    <property type="match status" value="1"/>
</dbReference>
<gene>
    <name evidence="2" type="primary">CILP</name>
    <name evidence="2" type="ORF">AWC38_SpisGene14691</name>
</gene>
<dbReference type="Pfam" id="PF13927">
    <property type="entry name" value="Ig_3"/>
    <property type="match status" value="1"/>
</dbReference>
<dbReference type="InterPro" id="IPR000884">
    <property type="entry name" value="TSP1_rpt"/>
</dbReference>
<dbReference type="InterPro" id="IPR056256">
    <property type="entry name" value="CILP-1/2_b-sand_dom2"/>
</dbReference>
<dbReference type="InterPro" id="IPR003599">
    <property type="entry name" value="Ig_sub"/>
</dbReference>
<dbReference type="SMART" id="SM00409">
    <property type="entry name" value="IG"/>
    <property type="match status" value="1"/>
</dbReference>
<dbReference type="InterPro" id="IPR036383">
    <property type="entry name" value="TSP1_rpt_sf"/>
</dbReference>
<dbReference type="InterPro" id="IPR036179">
    <property type="entry name" value="Ig-like_dom_sf"/>
</dbReference>
<dbReference type="Proteomes" id="UP000225706">
    <property type="component" value="Unassembled WGS sequence"/>
</dbReference>
<feature type="domain" description="Ig-like" evidence="1">
    <location>
        <begin position="357"/>
        <end position="439"/>
    </location>
</feature>
<dbReference type="PROSITE" id="PS50092">
    <property type="entry name" value="TSP1"/>
    <property type="match status" value="1"/>
</dbReference>
<dbReference type="InterPro" id="IPR003598">
    <property type="entry name" value="Ig_sub2"/>
</dbReference>
<evidence type="ECO:0000259" key="1">
    <source>
        <dbReference type="PROSITE" id="PS50835"/>
    </source>
</evidence>
<dbReference type="SMART" id="SM00408">
    <property type="entry name" value="IGc2"/>
    <property type="match status" value="1"/>
</dbReference>
<name>A0A2B4RWV8_STYPI</name>
<dbReference type="InterPro" id="IPR007110">
    <property type="entry name" value="Ig-like_dom"/>
</dbReference>
<keyword evidence="3" id="KW-1185">Reference proteome</keyword>
<dbReference type="Gene3D" id="2.60.40.10">
    <property type="entry name" value="Immunoglobulins"/>
    <property type="match status" value="1"/>
</dbReference>
<dbReference type="InterPro" id="IPR013783">
    <property type="entry name" value="Ig-like_fold"/>
</dbReference>
<dbReference type="PANTHER" id="PTHR15031">
    <property type="entry name" value="CARTILAGE INTERMEDIATE LAYER PROTEIN CLIP"/>
    <property type="match status" value="1"/>
</dbReference>
<dbReference type="InterPro" id="IPR039675">
    <property type="entry name" value="CILP1/CILP2"/>
</dbReference>
<dbReference type="SUPFAM" id="SSF49464">
    <property type="entry name" value="Carboxypeptidase regulatory domain-like"/>
    <property type="match status" value="1"/>
</dbReference>
<dbReference type="SMART" id="SM00209">
    <property type="entry name" value="TSP1"/>
    <property type="match status" value="1"/>
</dbReference>
<dbReference type="PANTHER" id="PTHR15031:SF6">
    <property type="entry name" value="CARTILAGE INTERMEDIATE LAYER PROTEIN 1-LIKE ISOFORM X1"/>
    <property type="match status" value="1"/>
</dbReference>